<comment type="caution">
    <text evidence="9">The sequence shown here is derived from an EMBL/GenBank/DDBJ whole genome shotgun (WGS) entry which is preliminary data.</text>
</comment>
<keyword evidence="10" id="KW-1185">Reference proteome</keyword>
<dbReference type="PANTHER" id="PTHR11067">
    <property type="entry name" value="INOSINE TRIPHOSPHATE PYROPHOSPHATASE/HAM1 PROTEIN"/>
    <property type="match status" value="1"/>
</dbReference>
<dbReference type="Pfam" id="PF01725">
    <property type="entry name" value="Ham1p_like"/>
    <property type="match status" value="1"/>
</dbReference>
<protein>
    <recommendedName>
        <fullName evidence="7">dITP/XTP pyrophosphatase</fullName>
        <ecNumber evidence="7">3.6.1.66</ecNumber>
    </recommendedName>
    <alternativeName>
        <fullName evidence="7">Non-canonical purine NTP pyrophosphatase</fullName>
    </alternativeName>
    <alternativeName>
        <fullName evidence="7">Non-standard purine NTP pyrophosphatase</fullName>
    </alternativeName>
    <alternativeName>
        <fullName evidence="7">Nucleoside-triphosphate diphosphatase</fullName>
    </alternativeName>
    <alternativeName>
        <fullName evidence="7">Nucleoside-triphosphate pyrophosphatase</fullName>
        <shortName evidence="7">NTPase</shortName>
    </alternativeName>
</protein>
<keyword evidence="5 7" id="KW-0460">Magnesium</keyword>
<evidence type="ECO:0000256" key="6">
    <source>
        <dbReference type="ARBA" id="ARBA00023080"/>
    </source>
</evidence>
<feature type="binding site" evidence="7">
    <location>
        <position position="68"/>
    </location>
    <ligand>
        <name>Mg(2+)</name>
        <dbReference type="ChEBI" id="CHEBI:18420"/>
    </ligand>
</feature>
<keyword evidence="6 7" id="KW-0546">Nucleotide metabolism</keyword>
<dbReference type="InterPro" id="IPR020922">
    <property type="entry name" value="dITP/XTP_pyrophosphatase"/>
</dbReference>
<feature type="binding site" evidence="7">
    <location>
        <position position="170"/>
    </location>
    <ligand>
        <name>substrate</name>
    </ligand>
</feature>
<dbReference type="HAMAP" id="MF_01405">
    <property type="entry name" value="Non_canon_purine_NTPase"/>
    <property type="match status" value="1"/>
</dbReference>
<evidence type="ECO:0000256" key="1">
    <source>
        <dbReference type="ARBA" id="ARBA00008023"/>
    </source>
</evidence>
<feature type="binding site" evidence="7">
    <location>
        <begin position="8"/>
        <end position="13"/>
    </location>
    <ligand>
        <name>substrate</name>
    </ligand>
</feature>
<evidence type="ECO:0000313" key="10">
    <source>
        <dbReference type="Proteomes" id="UP000531840"/>
    </source>
</evidence>
<evidence type="ECO:0000256" key="2">
    <source>
        <dbReference type="ARBA" id="ARBA00022723"/>
    </source>
</evidence>
<gene>
    <name evidence="9" type="primary">rdgB</name>
    <name evidence="9" type="ORF">HZY85_03255</name>
</gene>
<accession>A0ABX2SY88</accession>
<feature type="binding site" evidence="7">
    <location>
        <position position="69"/>
    </location>
    <ligand>
        <name>substrate</name>
    </ligand>
</feature>
<sequence length="190" mass="21883">MKELVLASNNLHKIEEIRSILTDYKILSLNDIGFNFEIDEDQDTFEGNAEKKAYTIYKYCNKPTIADDSGLCVDKLSGEPGVYSARYSSTGKDYDNIQKVLKKLNGEESTARFISVISYVNENGEVFNFRGEIEGKIINELRGNNGFGYDPIFYVEDYKKTFAELTSEEKNKISHRNRALQKFYDYLKEI</sequence>
<evidence type="ECO:0000256" key="7">
    <source>
        <dbReference type="HAMAP-Rule" id="MF_01405"/>
    </source>
</evidence>
<organism evidence="9 10">
    <name type="scientific">Gemelliphila palaticanis</name>
    <dbReference type="NCBI Taxonomy" id="81950"/>
    <lineage>
        <taxon>Bacteria</taxon>
        <taxon>Bacillati</taxon>
        <taxon>Bacillota</taxon>
        <taxon>Bacilli</taxon>
        <taxon>Bacillales</taxon>
        <taxon>Gemellaceae</taxon>
        <taxon>Gemelliphila</taxon>
    </lineage>
</organism>
<comment type="catalytic activity">
    <reaction evidence="7">
        <text>XTP + H2O = XMP + diphosphate + H(+)</text>
        <dbReference type="Rhea" id="RHEA:28610"/>
        <dbReference type="ChEBI" id="CHEBI:15377"/>
        <dbReference type="ChEBI" id="CHEBI:15378"/>
        <dbReference type="ChEBI" id="CHEBI:33019"/>
        <dbReference type="ChEBI" id="CHEBI:57464"/>
        <dbReference type="ChEBI" id="CHEBI:61314"/>
        <dbReference type="EC" id="3.6.1.66"/>
    </reaction>
</comment>
<feature type="active site" description="Proton acceptor" evidence="7">
    <location>
        <position position="68"/>
    </location>
</feature>
<dbReference type="Gene3D" id="3.90.950.10">
    <property type="match status" value="1"/>
</dbReference>
<dbReference type="RefSeq" id="WP_179940834.1">
    <property type="nucleotide sequence ID" value="NZ_JACBYF010000004.1"/>
</dbReference>
<reference evidence="9 10" key="1">
    <citation type="submission" date="2020-07" db="EMBL/GenBank/DDBJ databases">
        <title>MOT database genomes.</title>
        <authorList>
            <person name="Joseph S."/>
            <person name="Aduse-Opoku J."/>
            <person name="Hashim A."/>
            <person name="Wade W."/>
            <person name="Curtis M."/>
        </authorList>
    </citation>
    <scope>NUCLEOTIDE SEQUENCE [LARGE SCALE GENOMIC DNA]</scope>
    <source>
        <strain evidence="9 10">CIP 106318</strain>
    </source>
</reference>
<evidence type="ECO:0000313" key="9">
    <source>
        <dbReference type="EMBL" id="NYS47213.1"/>
    </source>
</evidence>
<dbReference type="PANTHER" id="PTHR11067:SF9">
    <property type="entry name" value="INOSINE TRIPHOSPHATE PYROPHOSPHATASE"/>
    <property type="match status" value="1"/>
</dbReference>
<dbReference type="InterPro" id="IPR002637">
    <property type="entry name" value="RdgB/HAM1"/>
</dbReference>
<comment type="similarity">
    <text evidence="1 7 8">Belongs to the HAM1 NTPase family.</text>
</comment>
<feature type="binding site" evidence="7">
    <location>
        <position position="39"/>
    </location>
    <ligand>
        <name>Mg(2+)</name>
        <dbReference type="ChEBI" id="CHEBI:18420"/>
    </ligand>
</feature>
<comment type="catalytic activity">
    <reaction evidence="7">
        <text>dITP + H2O = dIMP + diphosphate + H(+)</text>
        <dbReference type="Rhea" id="RHEA:28342"/>
        <dbReference type="ChEBI" id="CHEBI:15377"/>
        <dbReference type="ChEBI" id="CHEBI:15378"/>
        <dbReference type="ChEBI" id="CHEBI:33019"/>
        <dbReference type="ChEBI" id="CHEBI:61194"/>
        <dbReference type="ChEBI" id="CHEBI:61382"/>
        <dbReference type="EC" id="3.6.1.66"/>
    </reaction>
</comment>
<dbReference type="EC" id="3.6.1.66" evidence="7"/>
<feature type="binding site" evidence="7">
    <location>
        <begin position="175"/>
        <end position="176"/>
    </location>
    <ligand>
        <name>substrate</name>
    </ligand>
</feature>
<proteinExistence type="inferred from homology"/>
<dbReference type="InterPro" id="IPR029001">
    <property type="entry name" value="ITPase-like_fam"/>
</dbReference>
<dbReference type="NCBIfam" id="TIGR00042">
    <property type="entry name" value="RdgB/HAM1 family non-canonical purine NTP pyrophosphatase"/>
    <property type="match status" value="1"/>
</dbReference>
<name>A0ABX2SY88_9BACL</name>
<comment type="function">
    <text evidence="7">Pyrophosphatase that catalyzes the hydrolysis of nucleoside triphosphates to their monophosphate derivatives, with a high preference for the non-canonical purine nucleotides XTP (xanthosine triphosphate), dITP (deoxyinosine triphosphate) and ITP. Seems to function as a house-cleaning enzyme that removes non-canonical purine nucleotides from the nucleotide pool, thus preventing their incorporation into DNA/RNA and avoiding chromosomal lesions.</text>
</comment>
<comment type="cofactor">
    <cofactor evidence="7">
        <name>Mg(2+)</name>
        <dbReference type="ChEBI" id="CHEBI:18420"/>
    </cofactor>
    <text evidence="7">Binds 1 Mg(2+) ion per subunit.</text>
</comment>
<dbReference type="SUPFAM" id="SSF52972">
    <property type="entry name" value="ITPase-like"/>
    <property type="match status" value="1"/>
</dbReference>
<feature type="binding site" evidence="7">
    <location>
        <begin position="147"/>
        <end position="150"/>
    </location>
    <ligand>
        <name>substrate</name>
    </ligand>
</feature>
<evidence type="ECO:0000256" key="5">
    <source>
        <dbReference type="ARBA" id="ARBA00022842"/>
    </source>
</evidence>
<keyword evidence="4 7" id="KW-0378">Hydrolase</keyword>
<dbReference type="EMBL" id="JACBYF010000004">
    <property type="protein sequence ID" value="NYS47213.1"/>
    <property type="molecule type" value="Genomic_DNA"/>
</dbReference>
<keyword evidence="3 7" id="KW-0547">Nucleotide-binding</keyword>
<evidence type="ECO:0000256" key="3">
    <source>
        <dbReference type="ARBA" id="ARBA00022741"/>
    </source>
</evidence>
<comment type="subunit">
    <text evidence="7">Homodimer.</text>
</comment>
<evidence type="ECO:0000256" key="8">
    <source>
        <dbReference type="RuleBase" id="RU003781"/>
    </source>
</evidence>
<comment type="catalytic activity">
    <reaction evidence="7">
        <text>ITP + H2O = IMP + diphosphate + H(+)</text>
        <dbReference type="Rhea" id="RHEA:29399"/>
        <dbReference type="ChEBI" id="CHEBI:15377"/>
        <dbReference type="ChEBI" id="CHEBI:15378"/>
        <dbReference type="ChEBI" id="CHEBI:33019"/>
        <dbReference type="ChEBI" id="CHEBI:58053"/>
        <dbReference type="ChEBI" id="CHEBI:61402"/>
        <dbReference type="EC" id="3.6.1.66"/>
    </reaction>
</comment>
<dbReference type="Proteomes" id="UP000531840">
    <property type="component" value="Unassembled WGS sequence"/>
</dbReference>
<keyword evidence="2 7" id="KW-0479">Metal-binding</keyword>
<dbReference type="CDD" id="cd00515">
    <property type="entry name" value="HAM1"/>
    <property type="match status" value="1"/>
</dbReference>
<evidence type="ECO:0000256" key="4">
    <source>
        <dbReference type="ARBA" id="ARBA00022801"/>
    </source>
</evidence>